<evidence type="ECO:0000256" key="1">
    <source>
        <dbReference type="SAM" id="Phobius"/>
    </source>
</evidence>
<evidence type="ECO:0000313" key="3">
    <source>
        <dbReference type="Proteomes" id="UP000583387"/>
    </source>
</evidence>
<keyword evidence="1" id="KW-0472">Membrane</keyword>
<feature type="transmembrane region" description="Helical" evidence="1">
    <location>
        <begin position="74"/>
        <end position="93"/>
    </location>
</feature>
<dbReference type="RefSeq" id="WP_187670216.1">
    <property type="nucleotide sequence ID" value="NZ_CAJFCI010000026.1"/>
</dbReference>
<dbReference type="Proteomes" id="UP000583387">
    <property type="component" value="Unassembled WGS sequence"/>
</dbReference>
<dbReference type="EMBL" id="CAJFCI010000026">
    <property type="protein sequence ID" value="CAD5106858.1"/>
    <property type="molecule type" value="Genomic_DNA"/>
</dbReference>
<feature type="transmembrane region" description="Helical" evidence="1">
    <location>
        <begin position="15"/>
        <end position="34"/>
    </location>
</feature>
<keyword evidence="1" id="KW-1133">Transmembrane helix</keyword>
<dbReference type="AlphaFoldDB" id="A0A7U7ELL2"/>
<keyword evidence="1" id="KW-0812">Transmembrane</keyword>
<evidence type="ECO:0000313" key="2">
    <source>
        <dbReference type="EMBL" id="CAD5106858.1"/>
    </source>
</evidence>
<name>A0A7U7ELL2_9GAMM</name>
<comment type="caution">
    <text evidence="2">The sequence shown here is derived from an EMBL/GenBank/DDBJ whole genome shotgun (WGS) entry which is preliminary data.</text>
</comment>
<protein>
    <submittedName>
        <fullName evidence="2">Uncharacterized protein</fullName>
    </submittedName>
</protein>
<proteinExistence type="predicted"/>
<organism evidence="2 3">
    <name type="scientific">Zestomonas carbonaria</name>
    <dbReference type="NCBI Taxonomy" id="2762745"/>
    <lineage>
        <taxon>Bacteria</taxon>
        <taxon>Pseudomonadati</taxon>
        <taxon>Pseudomonadota</taxon>
        <taxon>Gammaproteobacteria</taxon>
        <taxon>Pseudomonadales</taxon>
        <taxon>Pseudomonadaceae</taxon>
        <taxon>Zestomonas</taxon>
    </lineage>
</organism>
<reference evidence="2 3" key="1">
    <citation type="submission" date="2020-08" db="EMBL/GenBank/DDBJ databases">
        <authorList>
            <person name="Criscuolo A."/>
        </authorList>
    </citation>
    <scope>NUCLEOTIDE SEQUENCE [LARGE SCALE GENOMIC DNA]</scope>
    <source>
        <strain evidence="2">CIP111764</strain>
    </source>
</reference>
<sequence length="97" mass="10809">MSLQLLWGLFQAHPAQLVNGLALFFAVAGGWLLVATRTRERRALARLTAQTELAELDEEEALPLDERTLRINRFFTRFGAASLGLALVVSWLSTQLV</sequence>
<keyword evidence="3" id="KW-1185">Reference proteome</keyword>
<gene>
    <name evidence="2" type="ORF">PSEWESI4_01125</name>
</gene>
<accession>A0A7U7ELL2</accession>